<comment type="caution">
    <text evidence="2">The sequence shown here is derived from an EMBL/GenBank/DDBJ whole genome shotgun (WGS) entry which is preliminary data.</text>
</comment>
<dbReference type="Proteomes" id="UP001153365">
    <property type="component" value="Unassembled WGS sequence"/>
</dbReference>
<feature type="compositionally biased region" description="Polar residues" evidence="1">
    <location>
        <begin position="67"/>
        <end position="83"/>
    </location>
</feature>
<sequence length="101" mass="11010">MNCSSSSDKNKDNNHGLDNNVKSESCDEDRNQRISHSSLKNHQNNSSDLKKTSLSSSSSKSPANIPHPNNTKQQQQHLLNLPSTPVPSFALLDIQGSVVVT</sequence>
<evidence type="ECO:0000313" key="3">
    <source>
        <dbReference type="Proteomes" id="UP001153365"/>
    </source>
</evidence>
<accession>A0AAV0AJ33</accession>
<feature type="compositionally biased region" description="Polar residues" evidence="1">
    <location>
        <begin position="34"/>
        <end position="45"/>
    </location>
</feature>
<dbReference type="AlphaFoldDB" id="A0AAV0AJ33"/>
<evidence type="ECO:0000313" key="2">
    <source>
        <dbReference type="EMBL" id="CAH7667147.1"/>
    </source>
</evidence>
<reference evidence="2" key="1">
    <citation type="submission" date="2022-06" db="EMBL/GenBank/DDBJ databases">
        <authorList>
            <consortium name="SYNGENTA / RWTH Aachen University"/>
        </authorList>
    </citation>
    <scope>NUCLEOTIDE SEQUENCE</scope>
</reference>
<protein>
    <submittedName>
        <fullName evidence="2">Expressed protein</fullName>
    </submittedName>
</protein>
<organism evidence="2 3">
    <name type="scientific">Phakopsora pachyrhizi</name>
    <name type="common">Asian soybean rust disease fungus</name>
    <dbReference type="NCBI Taxonomy" id="170000"/>
    <lineage>
        <taxon>Eukaryota</taxon>
        <taxon>Fungi</taxon>
        <taxon>Dikarya</taxon>
        <taxon>Basidiomycota</taxon>
        <taxon>Pucciniomycotina</taxon>
        <taxon>Pucciniomycetes</taxon>
        <taxon>Pucciniales</taxon>
        <taxon>Phakopsoraceae</taxon>
        <taxon>Phakopsora</taxon>
    </lineage>
</organism>
<keyword evidence="3" id="KW-1185">Reference proteome</keyword>
<name>A0AAV0AJ33_PHAPC</name>
<dbReference type="EMBL" id="CALTRL010000205">
    <property type="protein sequence ID" value="CAH7667147.1"/>
    <property type="molecule type" value="Genomic_DNA"/>
</dbReference>
<feature type="compositionally biased region" description="Low complexity" evidence="1">
    <location>
        <begin position="52"/>
        <end position="61"/>
    </location>
</feature>
<proteinExistence type="predicted"/>
<evidence type="ECO:0000256" key="1">
    <source>
        <dbReference type="SAM" id="MobiDB-lite"/>
    </source>
</evidence>
<feature type="region of interest" description="Disordered" evidence="1">
    <location>
        <begin position="1"/>
        <end position="101"/>
    </location>
</feature>
<gene>
    <name evidence="2" type="ORF">PPACK8108_LOCUS1532</name>
</gene>